<dbReference type="Pfam" id="PF05232">
    <property type="entry name" value="BTP"/>
    <property type="match status" value="2"/>
</dbReference>
<dbReference type="Proteomes" id="UP000075238">
    <property type="component" value="Chromosome 1"/>
</dbReference>
<feature type="transmembrane region" description="Helical" evidence="1">
    <location>
        <begin position="12"/>
        <end position="31"/>
    </location>
</feature>
<sequence>MRKTWDRIRHAVGFEVVGLLIFAPLASWAFGYELHQMGLIGAVASLIATGWNYLYNVLFDKGMLRFTGQLRKSVPVRVLHALLFELGLLVVFLPSVAWYLDISLLDALIMDIAVAGFYMVYALVYNWLYDIVFPVPALKAQATAEAKPEGAALG</sequence>
<dbReference type="STRING" id="1796606.A2G96_04055"/>
<dbReference type="InterPro" id="IPR007896">
    <property type="entry name" value="BTP_bacteria"/>
</dbReference>
<feature type="transmembrane region" description="Helical" evidence="1">
    <location>
        <begin position="78"/>
        <end position="100"/>
    </location>
</feature>
<dbReference type="NCBIfam" id="NF033664">
    <property type="entry name" value="PACE_transport"/>
    <property type="match status" value="1"/>
</dbReference>
<accession>A0A142JFW9</accession>
<evidence type="ECO:0000256" key="1">
    <source>
        <dbReference type="SAM" id="Phobius"/>
    </source>
</evidence>
<reference evidence="3 4" key="1">
    <citation type="submission" date="2016-03" db="EMBL/GenBank/DDBJ databases">
        <title>Complete genome sequence of a novel chlorpyrifos degrading bacterium, Cupriavidus nantongensis sp. X1.</title>
        <authorList>
            <person name="Fang L."/>
        </authorList>
    </citation>
    <scope>NUCLEOTIDE SEQUENCE [LARGE SCALE GENOMIC DNA]</scope>
    <source>
        <strain evidence="3 4">X1</strain>
    </source>
</reference>
<proteinExistence type="predicted"/>
<dbReference type="InterPro" id="IPR058208">
    <property type="entry name" value="PACE"/>
</dbReference>
<keyword evidence="4" id="KW-1185">Reference proteome</keyword>
<evidence type="ECO:0000313" key="3">
    <source>
        <dbReference type="EMBL" id="AMR76981.1"/>
    </source>
</evidence>
<dbReference type="AlphaFoldDB" id="A0A142JFW9"/>
<dbReference type="RefSeq" id="WP_062796993.1">
    <property type="nucleotide sequence ID" value="NZ_CP014844.1"/>
</dbReference>
<feature type="domain" description="Chlorhexidine efflux transporter" evidence="2">
    <location>
        <begin position="72"/>
        <end position="134"/>
    </location>
</feature>
<feature type="domain" description="Chlorhexidine efflux transporter" evidence="2">
    <location>
        <begin position="2"/>
        <end position="64"/>
    </location>
</feature>
<dbReference type="KEGG" id="cnan:A2G96_04055"/>
<evidence type="ECO:0000259" key="2">
    <source>
        <dbReference type="Pfam" id="PF05232"/>
    </source>
</evidence>
<gene>
    <name evidence="3" type="ORF">A2G96_04055</name>
</gene>
<keyword evidence="1" id="KW-0472">Membrane</keyword>
<feature type="transmembrane region" description="Helical" evidence="1">
    <location>
        <begin position="112"/>
        <end position="129"/>
    </location>
</feature>
<keyword evidence="1" id="KW-1133">Transmembrane helix</keyword>
<dbReference type="EMBL" id="CP014844">
    <property type="protein sequence ID" value="AMR76981.1"/>
    <property type="molecule type" value="Genomic_DNA"/>
</dbReference>
<feature type="transmembrane region" description="Helical" evidence="1">
    <location>
        <begin position="37"/>
        <end position="58"/>
    </location>
</feature>
<evidence type="ECO:0000313" key="4">
    <source>
        <dbReference type="Proteomes" id="UP000075238"/>
    </source>
</evidence>
<organism evidence="3 4">
    <name type="scientific">Cupriavidus nantongensis</name>
    <dbReference type="NCBI Taxonomy" id="1796606"/>
    <lineage>
        <taxon>Bacteria</taxon>
        <taxon>Pseudomonadati</taxon>
        <taxon>Pseudomonadota</taxon>
        <taxon>Betaproteobacteria</taxon>
        <taxon>Burkholderiales</taxon>
        <taxon>Burkholderiaceae</taxon>
        <taxon>Cupriavidus</taxon>
    </lineage>
</organism>
<dbReference type="OrthoDB" id="1631120at2"/>
<protein>
    <recommendedName>
        <fullName evidence="2">Chlorhexidine efflux transporter domain-containing protein</fullName>
    </recommendedName>
</protein>
<name>A0A142JFW9_9BURK</name>
<keyword evidence="1" id="KW-0812">Transmembrane</keyword>